<comment type="caution">
    <text evidence="1">The sequence shown here is derived from an EMBL/GenBank/DDBJ whole genome shotgun (WGS) entry which is preliminary data.</text>
</comment>
<sequence length="78" mass="9279">MKKRKKVKEISPGIWVGGFEMPAVKKKRKKSLVGYTYKKWELNAMNFDWLLVPRINLNKRRLLGSNYKTKVRITVQEI</sequence>
<dbReference type="Proteomes" id="UP000886191">
    <property type="component" value="Unassembled WGS sequence"/>
</dbReference>
<accession>A0A831QR53</accession>
<reference evidence="1" key="1">
    <citation type="journal article" date="2020" name="mSystems">
        <title>Genome- and Community-Level Interaction Insights into Carbon Utilization and Element Cycling Functions of Hydrothermarchaeota in Hydrothermal Sediment.</title>
        <authorList>
            <person name="Zhou Z."/>
            <person name="Liu Y."/>
            <person name="Xu W."/>
            <person name="Pan J."/>
            <person name="Luo Z.H."/>
            <person name="Li M."/>
        </authorList>
    </citation>
    <scope>NUCLEOTIDE SEQUENCE [LARGE SCALE GENOMIC DNA]</scope>
    <source>
        <strain evidence="1">HyVt-345</strain>
    </source>
</reference>
<gene>
    <name evidence="1" type="ORF">ENH87_11140</name>
</gene>
<dbReference type="EMBL" id="DRGL01000039">
    <property type="protein sequence ID" value="HEA21462.1"/>
    <property type="molecule type" value="Genomic_DNA"/>
</dbReference>
<evidence type="ECO:0000313" key="1">
    <source>
        <dbReference type="EMBL" id="HEA21462.1"/>
    </source>
</evidence>
<protein>
    <submittedName>
        <fullName evidence="1">Uncharacterized protein</fullName>
    </submittedName>
</protein>
<organism evidence="1">
    <name type="scientific">Pricia antarctica</name>
    <dbReference type="NCBI Taxonomy" id="641691"/>
    <lineage>
        <taxon>Bacteria</taxon>
        <taxon>Pseudomonadati</taxon>
        <taxon>Bacteroidota</taxon>
        <taxon>Flavobacteriia</taxon>
        <taxon>Flavobacteriales</taxon>
        <taxon>Flavobacteriaceae</taxon>
        <taxon>Pricia</taxon>
    </lineage>
</organism>
<name>A0A831QR53_9FLAO</name>
<dbReference type="AlphaFoldDB" id="A0A831QR53"/>
<proteinExistence type="predicted"/>